<name>A0A8H7SDM3_9FUNG</name>
<keyword evidence="2" id="KW-1185">Reference proteome</keyword>
<dbReference type="SUPFAM" id="SSF52047">
    <property type="entry name" value="RNI-like"/>
    <property type="match status" value="1"/>
</dbReference>
<dbReference type="Proteomes" id="UP000646827">
    <property type="component" value="Unassembled WGS sequence"/>
</dbReference>
<organism evidence="1 2">
    <name type="scientific">Circinella minor</name>
    <dbReference type="NCBI Taxonomy" id="1195481"/>
    <lineage>
        <taxon>Eukaryota</taxon>
        <taxon>Fungi</taxon>
        <taxon>Fungi incertae sedis</taxon>
        <taxon>Mucoromycota</taxon>
        <taxon>Mucoromycotina</taxon>
        <taxon>Mucoromycetes</taxon>
        <taxon>Mucorales</taxon>
        <taxon>Lichtheimiaceae</taxon>
        <taxon>Circinella</taxon>
    </lineage>
</organism>
<gene>
    <name evidence="1" type="ORF">INT45_001012</name>
</gene>
<dbReference type="OrthoDB" id="2285726at2759"/>
<accession>A0A8H7SDM3</accession>
<sequence>MTPAKNEPTFEPSFCAMLTRCPGLQALIIQNPLGVVPYHHDHDGLLESYQVNITNTVLVVLATSCTQLKQVTIEGTCHGYTPSGFNRYANSNGSNNLEYLKVDLNPDDYDIPQIVNMLPRLVTLYCNNLGFQTRFAVQPLLQQRGGSLLEDRYFPW</sequence>
<dbReference type="Gene3D" id="3.80.10.10">
    <property type="entry name" value="Ribonuclease Inhibitor"/>
    <property type="match status" value="1"/>
</dbReference>
<evidence type="ECO:0000313" key="1">
    <source>
        <dbReference type="EMBL" id="KAG2226665.1"/>
    </source>
</evidence>
<protein>
    <submittedName>
        <fullName evidence="1">Uncharacterized protein</fullName>
    </submittedName>
</protein>
<dbReference type="InterPro" id="IPR032675">
    <property type="entry name" value="LRR_dom_sf"/>
</dbReference>
<dbReference type="AlphaFoldDB" id="A0A8H7SDM3"/>
<proteinExistence type="predicted"/>
<evidence type="ECO:0000313" key="2">
    <source>
        <dbReference type="Proteomes" id="UP000646827"/>
    </source>
</evidence>
<dbReference type="EMBL" id="JAEPRB010000014">
    <property type="protein sequence ID" value="KAG2226665.1"/>
    <property type="molecule type" value="Genomic_DNA"/>
</dbReference>
<reference evidence="1 2" key="1">
    <citation type="submission" date="2020-12" db="EMBL/GenBank/DDBJ databases">
        <title>Metabolic potential, ecology and presence of endohyphal bacteria is reflected in genomic diversity of Mucoromycotina.</title>
        <authorList>
            <person name="Muszewska A."/>
            <person name="Okrasinska A."/>
            <person name="Steczkiewicz K."/>
            <person name="Drgas O."/>
            <person name="Orlowska M."/>
            <person name="Perlinska-Lenart U."/>
            <person name="Aleksandrzak-Piekarczyk T."/>
            <person name="Szatraj K."/>
            <person name="Zielenkiewicz U."/>
            <person name="Pilsyk S."/>
            <person name="Malc E."/>
            <person name="Mieczkowski P."/>
            <person name="Kruszewska J.S."/>
            <person name="Biernat P."/>
            <person name="Pawlowska J."/>
        </authorList>
    </citation>
    <scope>NUCLEOTIDE SEQUENCE [LARGE SCALE GENOMIC DNA]</scope>
    <source>
        <strain evidence="1 2">CBS 142.35</strain>
    </source>
</reference>
<comment type="caution">
    <text evidence="1">The sequence shown here is derived from an EMBL/GenBank/DDBJ whole genome shotgun (WGS) entry which is preliminary data.</text>
</comment>